<sequence length="465" mass="48516">MVNIIGKRVDVQPIGAAAPDNSLGALMAGLGKAYFGDTLTTALKREQMQKLVDENEVRKSFVSNVDANGNVADPRVGTIGAALSVIDPTKMGRMQALEATRSGGIDSPRAAEILTGMGEFRNTPVYADREFVNKLNIQQAQEDTKLKIDDNKLVEVQGPNGPVYARQHSAVGQAPSATSVDQVRARELTAALPTAAPEQRRSFVWGNQPAPDIYVGTTAQGTTVPVTPVPGGGFTNAQNGQPITEPLTSVGKLAAATADALRPNSSAQNNLMETRVASRTALGAIDNLDQLLAAPNAGAAVGWIGRGASIFNDIRAQTEAATKMVSPGGLAAEMGQPGMQQAIDGAMTRLFSDGNFNAKAQQLGVQANILRSQIVDLAYTIAKAKDPSGRMSNQDVDRAAEIIGGSLMDPAAGRQVLASVKQQIAAGQNIREEEYQRMFGGGGAPAAPTGAPSAGGSMRQKYGLE</sequence>
<feature type="compositionally biased region" description="Low complexity" evidence="1">
    <location>
        <begin position="445"/>
        <end position="457"/>
    </location>
</feature>
<gene>
    <name evidence="2" type="ORF">ARD30_16310</name>
</gene>
<evidence type="ECO:0000256" key="1">
    <source>
        <dbReference type="SAM" id="MobiDB-lite"/>
    </source>
</evidence>
<name>A0A0Q3M2V2_9HYPH</name>
<comment type="caution">
    <text evidence="2">The sequence shown here is derived from an EMBL/GenBank/DDBJ whole genome shotgun (WGS) entry which is preliminary data.</text>
</comment>
<dbReference type="Proteomes" id="UP000051562">
    <property type="component" value="Unassembled WGS sequence"/>
</dbReference>
<evidence type="ECO:0000313" key="2">
    <source>
        <dbReference type="EMBL" id="KQK30009.1"/>
    </source>
</evidence>
<evidence type="ECO:0000313" key="3">
    <source>
        <dbReference type="Proteomes" id="UP000051562"/>
    </source>
</evidence>
<proteinExistence type="predicted"/>
<dbReference type="EMBL" id="LMAR01000044">
    <property type="protein sequence ID" value="KQK30009.1"/>
    <property type="molecule type" value="Genomic_DNA"/>
</dbReference>
<reference evidence="2 3" key="1">
    <citation type="submission" date="2015-10" db="EMBL/GenBank/DDBJ databases">
        <title>Draft genome of Bosea thiooxidans.</title>
        <authorList>
            <person name="Wang X."/>
        </authorList>
    </citation>
    <scope>NUCLEOTIDE SEQUENCE [LARGE SCALE GENOMIC DNA]</scope>
    <source>
        <strain evidence="2 3">CGMCC 9174</strain>
    </source>
</reference>
<dbReference type="RefSeq" id="WP_055728809.1">
    <property type="nucleotide sequence ID" value="NZ_LMAR01000044.1"/>
</dbReference>
<dbReference type="AlphaFoldDB" id="A0A0Q3M2V2"/>
<organism evidence="2 3">
    <name type="scientific">Bosea thiooxidans</name>
    <dbReference type="NCBI Taxonomy" id="53254"/>
    <lineage>
        <taxon>Bacteria</taxon>
        <taxon>Pseudomonadati</taxon>
        <taxon>Pseudomonadota</taxon>
        <taxon>Alphaproteobacteria</taxon>
        <taxon>Hyphomicrobiales</taxon>
        <taxon>Boseaceae</taxon>
        <taxon>Bosea</taxon>
    </lineage>
</organism>
<feature type="region of interest" description="Disordered" evidence="1">
    <location>
        <begin position="439"/>
        <end position="465"/>
    </location>
</feature>
<protein>
    <submittedName>
        <fullName evidence="2">Uncharacterized protein</fullName>
    </submittedName>
</protein>
<accession>A0A0Q3M2V2</accession>
<keyword evidence="3" id="KW-1185">Reference proteome</keyword>